<dbReference type="EMBL" id="JAUUTY010000005">
    <property type="protein sequence ID" value="KAK1627162.1"/>
    <property type="molecule type" value="Genomic_DNA"/>
</dbReference>
<gene>
    <name evidence="2" type="ORF">QYE76_001477</name>
</gene>
<proteinExistence type="predicted"/>
<sequence>MGAAATDEAHSMSAAMSDAIQSRKGKKAKGKLAVKSNGAEKPKTHDFSDVSRLLGVMNIAEEKSEDESLALFIYQDQFWMQNFKGVYDKPSVDAIRKVAAENWKFFNDSDKAPYVARARINKIFMAETVAKVHELKKTLKLTHLMTNKMMNLKM</sequence>
<reference evidence="2" key="1">
    <citation type="submission" date="2023-07" db="EMBL/GenBank/DDBJ databases">
        <title>A chromosome-level genome assembly of Lolium multiflorum.</title>
        <authorList>
            <person name="Chen Y."/>
            <person name="Copetti D."/>
            <person name="Kolliker R."/>
            <person name="Studer B."/>
        </authorList>
    </citation>
    <scope>NUCLEOTIDE SEQUENCE</scope>
    <source>
        <strain evidence="2">02402/16</strain>
        <tissue evidence="2">Leaf</tissue>
    </source>
</reference>
<feature type="compositionally biased region" description="Basic residues" evidence="1">
    <location>
        <begin position="23"/>
        <end position="32"/>
    </location>
</feature>
<dbReference type="AlphaFoldDB" id="A0AAD8RN00"/>
<accession>A0AAD8RN00</accession>
<dbReference type="Proteomes" id="UP001231189">
    <property type="component" value="Unassembled WGS sequence"/>
</dbReference>
<evidence type="ECO:0008006" key="4">
    <source>
        <dbReference type="Google" id="ProtNLM"/>
    </source>
</evidence>
<organism evidence="2 3">
    <name type="scientific">Lolium multiflorum</name>
    <name type="common">Italian ryegrass</name>
    <name type="synonym">Lolium perenne subsp. multiflorum</name>
    <dbReference type="NCBI Taxonomy" id="4521"/>
    <lineage>
        <taxon>Eukaryota</taxon>
        <taxon>Viridiplantae</taxon>
        <taxon>Streptophyta</taxon>
        <taxon>Embryophyta</taxon>
        <taxon>Tracheophyta</taxon>
        <taxon>Spermatophyta</taxon>
        <taxon>Magnoliopsida</taxon>
        <taxon>Liliopsida</taxon>
        <taxon>Poales</taxon>
        <taxon>Poaceae</taxon>
        <taxon>BOP clade</taxon>
        <taxon>Pooideae</taxon>
        <taxon>Poodae</taxon>
        <taxon>Poeae</taxon>
        <taxon>Poeae Chloroplast Group 2 (Poeae type)</taxon>
        <taxon>Loliodinae</taxon>
        <taxon>Loliinae</taxon>
        <taxon>Lolium</taxon>
    </lineage>
</organism>
<feature type="region of interest" description="Disordered" evidence="1">
    <location>
        <begin position="1"/>
        <end position="44"/>
    </location>
</feature>
<protein>
    <recommendedName>
        <fullName evidence="4">HMG box domain-containing protein</fullName>
    </recommendedName>
</protein>
<evidence type="ECO:0000313" key="2">
    <source>
        <dbReference type="EMBL" id="KAK1627162.1"/>
    </source>
</evidence>
<keyword evidence="3" id="KW-1185">Reference proteome</keyword>
<dbReference type="InterPro" id="IPR036910">
    <property type="entry name" value="HMG_box_dom_sf"/>
</dbReference>
<name>A0AAD8RN00_LOLMU</name>
<evidence type="ECO:0000256" key="1">
    <source>
        <dbReference type="SAM" id="MobiDB-lite"/>
    </source>
</evidence>
<comment type="caution">
    <text evidence="2">The sequence shown here is derived from an EMBL/GenBank/DDBJ whole genome shotgun (WGS) entry which is preliminary data.</text>
</comment>
<evidence type="ECO:0000313" key="3">
    <source>
        <dbReference type="Proteomes" id="UP001231189"/>
    </source>
</evidence>
<dbReference type="SUPFAM" id="SSF47095">
    <property type="entry name" value="HMG-box"/>
    <property type="match status" value="1"/>
</dbReference>